<dbReference type="Proteomes" id="UP000598174">
    <property type="component" value="Unassembled WGS sequence"/>
</dbReference>
<dbReference type="EMBL" id="BOMM01000049">
    <property type="protein sequence ID" value="GIE13487.1"/>
    <property type="molecule type" value="Genomic_DNA"/>
</dbReference>
<evidence type="ECO:0000259" key="2">
    <source>
        <dbReference type="PROSITE" id="PS50110"/>
    </source>
</evidence>
<dbReference type="AlphaFoldDB" id="A0A919MMQ0"/>
<dbReference type="RefSeq" id="WP_203819928.1">
    <property type="nucleotide sequence ID" value="NZ_BAAABP010000027.1"/>
</dbReference>
<proteinExistence type="predicted"/>
<evidence type="ECO:0000256" key="1">
    <source>
        <dbReference type="PROSITE-ProRule" id="PRU00169"/>
    </source>
</evidence>
<evidence type="ECO:0000313" key="4">
    <source>
        <dbReference type="Proteomes" id="UP000598174"/>
    </source>
</evidence>
<evidence type="ECO:0000313" key="3">
    <source>
        <dbReference type="EMBL" id="GIE13487.1"/>
    </source>
</evidence>
<feature type="domain" description="Response regulatory" evidence="2">
    <location>
        <begin position="2"/>
        <end position="143"/>
    </location>
</feature>
<comment type="caution">
    <text evidence="3">The sequence shown here is derived from an EMBL/GenBank/DDBJ whole genome shotgun (WGS) entry which is preliminary data.</text>
</comment>
<dbReference type="GO" id="GO:0000160">
    <property type="term" value="P:phosphorelay signal transduction system"/>
    <property type="evidence" value="ECO:0007669"/>
    <property type="project" value="InterPro"/>
</dbReference>
<organism evidence="3 4">
    <name type="scientific">Paractinoplanes ferrugineus</name>
    <dbReference type="NCBI Taxonomy" id="113564"/>
    <lineage>
        <taxon>Bacteria</taxon>
        <taxon>Bacillati</taxon>
        <taxon>Actinomycetota</taxon>
        <taxon>Actinomycetes</taxon>
        <taxon>Micromonosporales</taxon>
        <taxon>Micromonosporaceae</taxon>
        <taxon>Paractinoplanes</taxon>
    </lineage>
</organism>
<dbReference type="Gene3D" id="3.40.50.2300">
    <property type="match status" value="1"/>
</dbReference>
<protein>
    <recommendedName>
        <fullName evidence="2">Response regulatory domain-containing protein</fullName>
    </recommendedName>
</protein>
<dbReference type="InterPro" id="IPR001789">
    <property type="entry name" value="Sig_transdc_resp-reg_receiver"/>
</dbReference>
<gene>
    <name evidence="3" type="ORF">Afe05nite_53270</name>
</gene>
<name>A0A919MMQ0_9ACTN</name>
<dbReference type="InterPro" id="IPR011006">
    <property type="entry name" value="CheY-like_superfamily"/>
</dbReference>
<feature type="modified residue" description="4-aspartylphosphate" evidence="1">
    <location>
        <position position="52"/>
    </location>
</feature>
<accession>A0A919MMQ0</accession>
<keyword evidence="4" id="KW-1185">Reference proteome</keyword>
<dbReference type="PROSITE" id="PS50110">
    <property type="entry name" value="RESPONSE_REGULATORY"/>
    <property type="match status" value="1"/>
</dbReference>
<sequence>MRVLVVEDHQQYAGLICEKLAQGFQYDVELALTPDDANGRLAERSYDVVVVDVLYRALSESYNAVREAARNSLSELEPYNLSGLATLHHASTLERPPAAVIWTSGDPNRALHLVLAHQEFRVRSYCSKESSVEEIARAIEAAAARRSHVDSAIKAFLPRPGLLPIREVLFGDTKWRAIWRALAAGSTAHEVTARMTHYDQGTIRKCMSPMALQLATLDPRINPRKQQMNVLSSYAVFHWEFFLDQAVHELFPHSTTGWRA</sequence>
<keyword evidence="1" id="KW-0597">Phosphoprotein</keyword>
<dbReference type="SUPFAM" id="SSF52172">
    <property type="entry name" value="CheY-like"/>
    <property type="match status" value="1"/>
</dbReference>
<reference evidence="3" key="1">
    <citation type="submission" date="2021-01" db="EMBL/GenBank/DDBJ databases">
        <title>Whole genome shotgun sequence of Actinoplanes ferrugineus NBRC 15555.</title>
        <authorList>
            <person name="Komaki H."/>
            <person name="Tamura T."/>
        </authorList>
    </citation>
    <scope>NUCLEOTIDE SEQUENCE</scope>
    <source>
        <strain evidence="3">NBRC 15555</strain>
    </source>
</reference>